<evidence type="ECO:0000313" key="1">
    <source>
        <dbReference type="Ensembl" id="ENSCVAP00000010587.1"/>
    </source>
</evidence>
<accession>A0A3Q2CXH8</accession>
<proteinExistence type="predicted"/>
<reference evidence="1" key="1">
    <citation type="submission" date="2025-08" db="UniProtKB">
        <authorList>
            <consortium name="Ensembl"/>
        </authorList>
    </citation>
    <scope>IDENTIFICATION</scope>
</reference>
<reference evidence="1" key="2">
    <citation type="submission" date="2025-09" db="UniProtKB">
        <authorList>
            <consortium name="Ensembl"/>
        </authorList>
    </citation>
    <scope>IDENTIFICATION</scope>
</reference>
<evidence type="ECO:0000313" key="2">
    <source>
        <dbReference type="Proteomes" id="UP000265020"/>
    </source>
</evidence>
<protein>
    <submittedName>
        <fullName evidence="1">Uncharacterized protein</fullName>
    </submittedName>
</protein>
<name>A0A3Q2CXH8_CYPVA</name>
<organism evidence="1 2">
    <name type="scientific">Cyprinodon variegatus</name>
    <name type="common">Sheepshead minnow</name>
    <dbReference type="NCBI Taxonomy" id="28743"/>
    <lineage>
        <taxon>Eukaryota</taxon>
        <taxon>Metazoa</taxon>
        <taxon>Chordata</taxon>
        <taxon>Craniata</taxon>
        <taxon>Vertebrata</taxon>
        <taxon>Euteleostomi</taxon>
        <taxon>Actinopterygii</taxon>
        <taxon>Neopterygii</taxon>
        <taxon>Teleostei</taxon>
        <taxon>Neoteleostei</taxon>
        <taxon>Acanthomorphata</taxon>
        <taxon>Ovalentaria</taxon>
        <taxon>Atherinomorphae</taxon>
        <taxon>Cyprinodontiformes</taxon>
        <taxon>Cyprinodontidae</taxon>
        <taxon>Cyprinodon</taxon>
    </lineage>
</organism>
<dbReference type="Proteomes" id="UP000265020">
    <property type="component" value="Unassembled WGS sequence"/>
</dbReference>
<dbReference type="Ensembl" id="ENSCVAT00000017351.1">
    <property type="protein sequence ID" value="ENSCVAP00000010587.1"/>
    <property type="gene ID" value="ENSCVAG00000012745.1"/>
</dbReference>
<sequence length="86" mass="9719">MTFLKKNTENLTDLDSCAPTFTHGVGTRRIDHGHEADEAKVLSGEVHFFSVKGKALRELVIRKVEMTEPLKRKKDLNKTLICPDVL</sequence>
<keyword evidence="2" id="KW-1185">Reference proteome</keyword>
<dbReference type="AlphaFoldDB" id="A0A3Q2CXH8"/>
<dbReference type="GeneTree" id="ENSGT01150000287822"/>